<gene>
    <name evidence="6" type="ORF">PACTADRAFT_49842</name>
</gene>
<keyword evidence="2" id="KW-0378">Hydrolase</keyword>
<dbReference type="Proteomes" id="UP000094236">
    <property type="component" value="Unassembled WGS sequence"/>
</dbReference>
<dbReference type="OrthoDB" id="9971853at2759"/>
<evidence type="ECO:0000256" key="1">
    <source>
        <dbReference type="ARBA" id="ARBA00005641"/>
    </source>
</evidence>
<evidence type="ECO:0000259" key="4">
    <source>
        <dbReference type="Pfam" id="PF00150"/>
    </source>
</evidence>
<dbReference type="GO" id="GO:0000272">
    <property type="term" value="P:polysaccharide catabolic process"/>
    <property type="evidence" value="ECO:0007669"/>
    <property type="project" value="InterPro"/>
</dbReference>
<organism evidence="6 7">
    <name type="scientific">Pachysolen tannophilus NRRL Y-2460</name>
    <dbReference type="NCBI Taxonomy" id="669874"/>
    <lineage>
        <taxon>Eukaryota</taxon>
        <taxon>Fungi</taxon>
        <taxon>Dikarya</taxon>
        <taxon>Ascomycota</taxon>
        <taxon>Saccharomycotina</taxon>
        <taxon>Pichiomycetes</taxon>
        <taxon>Pachysolenaceae</taxon>
        <taxon>Pachysolen</taxon>
    </lineage>
</organism>
<feature type="domain" description="Glycoside hydrolase family 5" evidence="4">
    <location>
        <begin position="57"/>
        <end position="246"/>
    </location>
</feature>
<dbReference type="InterPro" id="IPR017853">
    <property type="entry name" value="GH"/>
</dbReference>
<dbReference type="InterPro" id="IPR001547">
    <property type="entry name" value="Glyco_hydro_5"/>
</dbReference>
<accession>A0A1E4TXN0</accession>
<keyword evidence="3" id="KW-0326">Glycosidase</keyword>
<dbReference type="PANTHER" id="PTHR31308:SF5">
    <property type="entry name" value="ERGOSTERYL-BETA-GLUCOSIDASE"/>
    <property type="match status" value="1"/>
</dbReference>
<dbReference type="InterPro" id="IPR013780">
    <property type="entry name" value="Glyco_hydro_b"/>
</dbReference>
<sequence length="769" mass="88930">MGNFVESKSGRRVTLKGINLDSSMKIPTSPPHMTSYRPFKDGLFWDGDNVSFVGRPFPIEEAEEHFNRIKSWGYNTIRYIITWEAIEHFGPGHYDDEFVEYTIKILKIIDRIGGLYVFIDPHQDVWSRFTGGCGAPLWTLYAAGLNPHKFATTEAAFIQNSYPDPINFPKMVWPTNYTRLATFTMFTMFFSGKKFFPKCIIDGVNIQDYLQSHFLNSLKYFLVALESNVPKLMNTTIIGFETLNEPSCGLYGRQDLSVLPKDQELRVHTTPTAFEAMKLGMGIPCEIDTYEIRIIGPTRTGKKLVNEQKDNCWIKDYKWDDHYGFKRDKNWKIGQCVYALHGIWDIKTETLLIPDYFGKDPNTGTILNKDVFVNEDFLDFYISSKQMLRSINSDLFSMMQIPVFEIPPNLMNTDIVDNRTILCQHYYDGMSLMFKTWNRKYNVDTLGILRGRYLNPIFGIVFGEKNIRRCIKNQFNEMNREKIEYMGRSVPMMISETGMPFDMDDKKSFDDGDYSSQISALDCIGYALETNNLSHTYWCYSSINCHKWGDRWNNEDFGFWSKDDCKDWDYTKKMLYDSTRRFNTDRTFVDSIKDENISSSKRKMDFESDSTVTESILLKDQKQHVKEDLSLFADGVRSLDSIVRPYPVLINGTVEYCEFDLSNLTFELIINTKSSSNIVFPSVIYLPSFHFPIDDVEIQASTGTTKYKFNDFLQVLHWHHDINIGKQRLYVQLNQNNENKEASALNFSACGCGSGSSGYGKNPEACTII</sequence>
<proteinExistence type="inferred from homology"/>
<evidence type="ECO:0000256" key="3">
    <source>
        <dbReference type="ARBA" id="ARBA00023295"/>
    </source>
</evidence>
<evidence type="ECO:0008006" key="8">
    <source>
        <dbReference type="Google" id="ProtNLM"/>
    </source>
</evidence>
<evidence type="ECO:0000313" key="7">
    <source>
        <dbReference type="Proteomes" id="UP000094236"/>
    </source>
</evidence>
<dbReference type="InterPro" id="IPR018087">
    <property type="entry name" value="Glyco_hydro_5_CS"/>
</dbReference>
<dbReference type="Pfam" id="PF18564">
    <property type="entry name" value="Glyco_hydro_5_C"/>
    <property type="match status" value="1"/>
</dbReference>
<evidence type="ECO:0000256" key="2">
    <source>
        <dbReference type="ARBA" id="ARBA00022801"/>
    </source>
</evidence>
<dbReference type="AlphaFoldDB" id="A0A1E4TXN0"/>
<keyword evidence="7" id="KW-1185">Reference proteome</keyword>
<dbReference type="PROSITE" id="PS00659">
    <property type="entry name" value="GLYCOSYL_HYDROL_F5"/>
    <property type="match status" value="1"/>
</dbReference>
<dbReference type="STRING" id="669874.A0A1E4TXN0"/>
<dbReference type="Pfam" id="PF00150">
    <property type="entry name" value="Cellulase"/>
    <property type="match status" value="1"/>
</dbReference>
<dbReference type="InterPro" id="IPR041036">
    <property type="entry name" value="GH5_C"/>
</dbReference>
<dbReference type="FunFam" id="3.20.20.80:FF:000174">
    <property type="entry name" value="YIR007W-like protein"/>
    <property type="match status" value="1"/>
</dbReference>
<dbReference type="Gene3D" id="2.60.40.1180">
    <property type="entry name" value="Golgi alpha-mannosidase II"/>
    <property type="match status" value="1"/>
</dbReference>
<reference evidence="7" key="1">
    <citation type="submission" date="2016-05" db="EMBL/GenBank/DDBJ databases">
        <title>Comparative genomics of biotechnologically important yeasts.</title>
        <authorList>
            <consortium name="DOE Joint Genome Institute"/>
            <person name="Riley R."/>
            <person name="Haridas S."/>
            <person name="Wolfe K.H."/>
            <person name="Lopes M.R."/>
            <person name="Hittinger C.T."/>
            <person name="Goker M."/>
            <person name="Salamov A."/>
            <person name="Wisecaver J."/>
            <person name="Long T.M."/>
            <person name="Aerts A.L."/>
            <person name="Barry K."/>
            <person name="Choi C."/>
            <person name="Clum A."/>
            <person name="Coughlan A.Y."/>
            <person name="Deshpande S."/>
            <person name="Douglass A.P."/>
            <person name="Hanson S.J."/>
            <person name="Klenk H.-P."/>
            <person name="Labutti K."/>
            <person name="Lapidus A."/>
            <person name="Lindquist E."/>
            <person name="Lipzen A."/>
            <person name="Meier-Kolthoff J.P."/>
            <person name="Ohm R.A."/>
            <person name="Otillar R.P."/>
            <person name="Pangilinan J."/>
            <person name="Peng Y."/>
            <person name="Rokas A."/>
            <person name="Rosa C.A."/>
            <person name="Scheuner C."/>
            <person name="Sibirny A.A."/>
            <person name="Slot J.C."/>
            <person name="Stielow J.B."/>
            <person name="Sun H."/>
            <person name="Kurtzman C.P."/>
            <person name="Blackwell M."/>
            <person name="Grigoriev I.V."/>
            <person name="Jeffries T.W."/>
        </authorList>
    </citation>
    <scope>NUCLEOTIDE SEQUENCE [LARGE SCALE GENOMIC DNA]</scope>
    <source>
        <strain evidence="7">NRRL Y-2460</strain>
    </source>
</reference>
<dbReference type="InterPro" id="IPR052066">
    <property type="entry name" value="Glycosphingolipid_Hydrolases"/>
</dbReference>
<dbReference type="SUPFAM" id="SSF51445">
    <property type="entry name" value="(Trans)glycosidases"/>
    <property type="match status" value="1"/>
</dbReference>
<evidence type="ECO:0000313" key="6">
    <source>
        <dbReference type="EMBL" id="ODV96510.1"/>
    </source>
</evidence>
<evidence type="ECO:0000259" key="5">
    <source>
        <dbReference type="Pfam" id="PF18564"/>
    </source>
</evidence>
<dbReference type="PANTHER" id="PTHR31308">
    <property type="match status" value="1"/>
</dbReference>
<dbReference type="Gene3D" id="3.20.20.80">
    <property type="entry name" value="Glycosidases"/>
    <property type="match status" value="2"/>
</dbReference>
<comment type="similarity">
    <text evidence="1">Belongs to the glycosyl hydrolase 5 (cellulase A) family.</text>
</comment>
<protein>
    <recommendedName>
        <fullName evidence="8">Glycoside hydrolase family 5 C-terminal domain-containing protein</fullName>
    </recommendedName>
</protein>
<dbReference type="EMBL" id="KV454013">
    <property type="protein sequence ID" value="ODV96510.1"/>
    <property type="molecule type" value="Genomic_DNA"/>
</dbReference>
<feature type="domain" description="Glycoside hydrolase family 5 C-terminal" evidence="5">
    <location>
        <begin position="644"/>
        <end position="727"/>
    </location>
</feature>
<dbReference type="GO" id="GO:1904462">
    <property type="term" value="P:ergosteryl 3-beta-D-glucoside catabolic process"/>
    <property type="evidence" value="ECO:0007669"/>
    <property type="project" value="EnsemblFungi"/>
</dbReference>
<name>A0A1E4TXN0_PACTA</name>
<dbReference type="GO" id="GO:0005829">
    <property type="term" value="C:cytosol"/>
    <property type="evidence" value="ECO:0007669"/>
    <property type="project" value="EnsemblFungi"/>
</dbReference>
<dbReference type="GO" id="GO:0050295">
    <property type="term" value="F:steryl-beta-glucosidase activity"/>
    <property type="evidence" value="ECO:0007669"/>
    <property type="project" value="EnsemblFungi"/>
</dbReference>